<dbReference type="Proteomes" id="UP000054776">
    <property type="component" value="Unassembled WGS sequence"/>
</dbReference>
<dbReference type="EMBL" id="JYDH01000253">
    <property type="protein sequence ID" value="KRY27471.1"/>
    <property type="molecule type" value="Genomic_DNA"/>
</dbReference>
<organism evidence="1 2">
    <name type="scientific">Trichinella spiralis</name>
    <name type="common">Trichina worm</name>
    <dbReference type="NCBI Taxonomy" id="6334"/>
    <lineage>
        <taxon>Eukaryota</taxon>
        <taxon>Metazoa</taxon>
        <taxon>Ecdysozoa</taxon>
        <taxon>Nematoda</taxon>
        <taxon>Enoplea</taxon>
        <taxon>Dorylaimia</taxon>
        <taxon>Trichinellida</taxon>
        <taxon>Trichinellidae</taxon>
        <taxon>Trichinella</taxon>
    </lineage>
</organism>
<name>A0A0V1ARR7_TRISP</name>
<accession>A0A0V1ARR7</accession>
<gene>
    <name evidence="1" type="ORF">T01_7096</name>
</gene>
<keyword evidence="2" id="KW-1185">Reference proteome</keyword>
<dbReference type="AlphaFoldDB" id="A0A0V1ARR7"/>
<sequence length="102" mass="11044">MLCNGSRSVLIVLRWQFESTFSDFSATWSGALNPPRFVMNATGVYSMTALGKDPRNGDLSVAEIMIATVREGPPNSVRIKWDKLEQHGGGFTSLLTVPPGAS</sequence>
<proteinExistence type="predicted"/>
<evidence type="ECO:0000313" key="2">
    <source>
        <dbReference type="Proteomes" id="UP000054776"/>
    </source>
</evidence>
<comment type="caution">
    <text evidence="1">The sequence shown here is derived from an EMBL/GenBank/DDBJ whole genome shotgun (WGS) entry which is preliminary data.</text>
</comment>
<protein>
    <submittedName>
        <fullName evidence="1">Uncharacterized protein</fullName>
    </submittedName>
</protein>
<reference evidence="1 2" key="1">
    <citation type="submission" date="2015-01" db="EMBL/GenBank/DDBJ databases">
        <title>Evolution of Trichinella species and genotypes.</title>
        <authorList>
            <person name="Korhonen P.K."/>
            <person name="Edoardo P."/>
            <person name="Giuseppe L.R."/>
            <person name="Gasser R.B."/>
        </authorList>
    </citation>
    <scope>NUCLEOTIDE SEQUENCE [LARGE SCALE GENOMIC DNA]</scope>
    <source>
        <strain evidence="1">ISS3</strain>
    </source>
</reference>
<evidence type="ECO:0000313" key="1">
    <source>
        <dbReference type="EMBL" id="KRY27471.1"/>
    </source>
</evidence>
<dbReference type="InParanoid" id="A0A0V1ARR7"/>